<feature type="region of interest" description="Disordered" evidence="1">
    <location>
        <begin position="35"/>
        <end position="62"/>
    </location>
</feature>
<accession>A0A915K605</accession>
<proteinExistence type="predicted"/>
<evidence type="ECO:0000256" key="1">
    <source>
        <dbReference type="SAM" id="MobiDB-lite"/>
    </source>
</evidence>
<name>A0A915K605_ROMCU</name>
<dbReference type="AlphaFoldDB" id="A0A915K605"/>
<reference evidence="3" key="1">
    <citation type="submission" date="2022-11" db="UniProtKB">
        <authorList>
            <consortium name="WormBaseParasite"/>
        </authorList>
    </citation>
    <scope>IDENTIFICATION</scope>
</reference>
<organism evidence="2 3">
    <name type="scientific">Romanomermis culicivorax</name>
    <name type="common">Nematode worm</name>
    <dbReference type="NCBI Taxonomy" id="13658"/>
    <lineage>
        <taxon>Eukaryota</taxon>
        <taxon>Metazoa</taxon>
        <taxon>Ecdysozoa</taxon>
        <taxon>Nematoda</taxon>
        <taxon>Enoplea</taxon>
        <taxon>Dorylaimia</taxon>
        <taxon>Mermithida</taxon>
        <taxon>Mermithoidea</taxon>
        <taxon>Mermithidae</taxon>
        <taxon>Romanomermis</taxon>
    </lineage>
</organism>
<dbReference type="Proteomes" id="UP000887565">
    <property type="component" value="Unplaced"/>
</dbReference>
<protein>
    <submittedName>
        <fullName evidence="3">Uncharacterized protein</fullName>
    </submittedName>
</protein>
<sequence length="107" mass="10826">MVSTAGDNGSPSNRILSTGLARIVPSGINSSACRATSGPNIGSAAGTDSTTSAAVSTSTSNGLLSRTHGRCGYVLVKSVDLTAPKVLVTDEESVNKKSLQPVTYKDI</sequence>
<dbReference type="WBParaSite" id="nRc.2.0.1.t33768-RA">
    <property type="protein sequence ID" value="nRc.2.0.1.t33768-RA"/>
    <property type="gene ID" value="nRc.2.0.1.g33768"/>
</dbReference>
<keyword evidence="2" id="KW-1185">Reference proteome</keyword>
<evidence type="ECO:0000313" key="2">
    <source>
        <dbReference type="Proteomes" id="UP000887565"/>
    </source>
</evidence>
<feature type="compositionally biased region" description="Low complexity" evidence="1">
    <location>
        <begin position="43"/>
        <end position="60"/>
    </location>
</feature>
<evidence type="ECO:0000313" key="3">
    <source>
        <dbReference type="WBParaSite" id="nRc.2.0.1.t33768-RA"/>
    </source>
</evidence>